<feature type="transmembrane region" description="Helical" evidence="1">
    <location>
        <begin position="145"/>
        <end position="169"/>
    </location>
</feature>
<evidence type="ECO:0000313" key="4">
    <source>
        <dbReference type="Proteomes" id="UP000095192"/>
    </source>
</evidence>
<keyword evidence="2" id="KW-0732">Signal</keyword>
<keyword evidence="1" id="KW-1133">Transmembrane helix</keyword>
<dbReference type="EMBL" id="JROU02000622">
    <property type="protein sequence ID" value="OEH78766.1"/>
    <property type="molecule type" value="Genomic_DNA"/>
</dbReference>
<feature type="transmembrane region" description="Helical" evidence="1">
    <location>
        <begin position="73"/>
        <end position="93"/>
    </location>
</feature>
<name>A0A1D3D5Q6_9EIME</name>
<comment type="caution">
    <text evidence="3">The sequence shown here is derived from an EMBL/GenBank/DDBJ whole genome shotgun (WGS) entry which is preliminary data.</text>
</comment>
<organism evidence="3 4">
    <name type="scientific">Cyclospora cayetanensis</name>
    <dbReference type="NCBI Taxonomy" id="88456"/>
    <lineage>
        <taxon>Eukaryota</taxon>
        <taxon>Sar</taxon>
        <taxon>Alveolata</taxon>
        <taxon>Apicomplexa</taxon>
        <taxon>Conoidasida</taxon>
        <taxon>Coccidia</taxon>
        <taxon>Eucoccidiorida</taxon>
        <taxon>Eimeriorina</taxon>
        <taxon>Eimeriidae</taxon>
        <taxon>Cyclospora</taxon>
    </lineage>
</organism>
<sequence>MATMITPCYVLFVFAGLVSATVEQNSGILPNAQVLLSDGKVVCAGLSNNQAAAMTHLQSFQKNNDGFGGKRKLALPLAAALGIFLATLLLLCWSRSIRPASVVKPVPEDGLSEAGVFELAIVRRVKDKATGCYGDEVLRASDNTIAGYAVLASFVKAFVCVMGFGVWHLGFCGAYGYACFVEKCLGLGCFVGLCFGLSKALSSIEGRATLGLAGTAESRDR</sequence>
<dbReference type="InParanoid" id="A0A1D3D5Q6"/>
<dbReference type="AlphaFoldDB" id="A0A1D3D5Q6"/>
<keyword evidence="1" id="KW-0812">Transmembrane</keyword>
<feature type="transmembrane region" description="Helical" evidence="1">
    <location>
        <begin position="175"/>
        <end position="197"/>
    </location>
</feature>
<evidence type="ECO:0000256" key="2">
    <source>
        <dbReference type="SAM" id="SignalP"/>
    </source>
</evidence>
<dbReference type="Proteomes" id="UP000095192">
    <property type="component" value="Unassembled WGS sequence"/>
</dbReference>
<keyword evidence="1" id="KW-0472">Membrane</keyword>
<accession>A0A1D3D5Q6</accession>
<evidence type="ECO:0008006" key="5">
    <source>
        <dbReference type="Google" id="ProtNLM"/>
    </source>
</evidence>
<evidence type="ECO:0000313" key="3">
    <source>
        <dbReference type="EMBL" id="OEH78766.1"/>
    </source>
</evidence>
<proteinExistence type="predicted"/>
<keyword evidence="4" id="KW-1185">Reference proteome</keyword>
<protein>
    <recommendedName>
        <fullName evidence="5">Transmembrane protein</fullName>
    </recommendedName>
</protein>
<gene>
    <name evidence="3" type="ORF">cyc_04786</name>
</gene>
<feature type="chain" id="PRO_5008914168" description="Transmembrane protein" evidence="2">
    <location>
        <begin position="21"/>
        <end position="221"/>
    </location>
</feature>
<dbReference type="VEuPathDB" id="ToxoDB:cyc_04786"/>
<evidence type="ECO:0000256" key="1">
    <source>
        <dbReference type="SAM" id="Phobius"/>
    </source>
</evidence>
<reference evidence="3 4" key="1">
    <citation type="journal article" date="2016" name="BMC Genomics">
        <title>Comparative genomics reveals Cyclospora cayetanensis possesses coccidia-like metabolism and invasion components but unique surface antigens.</title>
        <authorList>
            <person name="Liu S."/>
            <person name="Wang L."/>
            <person name="Zheng H."/>
            <person name="Xu Z."/>
            <person name="Roellig D.M."/>
            <person name="Li N."/>
            <person name="Frace M.A."/>
            <person name="Tang K."/>
            <person name="Arrowood M.J."/>
            <person name="Moss D.M."/>
            <person name="Zhang L."/>
            <person name="Feng Y."/>
            <person name="Xiao L."/>
        </authorList>
    </citation>
    <scope>NUCLEOTIDE SEQUENCE [LARGE SCALE GENOMIC DNA]</scope>
    <source>
        <strain evidence="3 4">CHN_HEN01</strain>
    </source>
</reference>
<feature type="signal peptide" evidence="2">
    <location>
        <begin position="1"/>
        <end position="20"/>
    </location>
</feature>